<dbReference type="Pfam" id="PF13524">
    <property type="entry name" value="Glyco_trans_1_2"/>
    <property type="match status" value="1"/>
</dbReference>
<evidence type="ECO:0000259" key="2">
    <source>
        <dbReference type="Pfam" id="PF13524"/>
    </source>
</evidence>
<evidence type="ECO:0000313" key="4">
    <source>
        <dbReference type="Proteomes" id="UP000501094"/>
    </source>
</evidence>
<dbReference type="Pfam" id="PF00534">
    <property type="entry name" value="Glycos_transf_1"/>
    <property type="match status" value="1"/>
</dbReference>
<feature type="domain" description="Spore protein YkvP/CgeB glycosyl transferase-like" evidence="2">
    <location>
        <begin position="563"/>
        <end position="682"/>
    </location>
</feature>
<organism evidence="3 4">
    <name type="scientific">Candidatus Pelagibacter giovannonii</name>
    <dbReference type="NCBI Taxonomy" id="2563896"/>
    <lineage>
        <taxon>Bacteria</taxon>
        <taxon>Pseudomonadati</taxon>
        <taxon>Pseudomonadota</taxon>
        <taxon>Alphaproteobacteria</taxon>
        <taxon>Candidatus Pelagibacterales</taxon>
        <taxon>Candidatus Pelagibacteraceae</taxon>
        <taxon>Candidatus Pelagibacter</taxon>
    </lineage>
</organism>
<dbReference type="Gene3D" id="3.40.50.2000">
    <property type="entry name" value="Glycogen Phosphorylase B"/>
    <property type="match status" value="2"/>
</dbReference>
<dbReference type="InterPro" id="IPR055259">
    <property type="entry name" value="YkvP/CgeB_Glyco_trans-like"/>
</dbReference>
<dbReference type="PANTHER" id="PTHR12526">
    <property type="entry name" value="GLYCOSYLTRANSFERASE"/>
    <property type="match status" value="1"/>
</dbReference>
<dbReference type="KEGG" id="peg:E5R92_00950"/>
<protein>
    <submittedName>
        <fullName evidence="3">Glycosyltransferase</fullName>
    </submittedName>
</protein>
<dbReference type="SUPFAM" id="SSF53756">
    <property type="entry name" value="UDP-Glycosyltransferase/glycogen phosphorylase"/>
    <property type="match status" value="1"/>
</dbReference>
<dbReference type="CDD" id="cd03801">
    <property type="entry name" value="GT4_PimA-like"/>
    <property type="match status" value="1"/>
</dbReference>
<dbReference type="InterPro" id="IPR001296">
    <property type="entry name" value="Glyco_trans_1"/>
</dbReference>
<dbReference type="GO" id="GO:0016757">
    <property type="term" value="F:glycosyltransferase activity"/>
    <property type="evidence" value="ECO:0007669"/>
    <property type="project" value="InterPro"/>
</dbReference>
<evidence type="ECO:0000313" key="3">
    <source>
        <dbReference type="EMBL" id="QIZ20360.1"/>
    </source>
</evidence>
<dbReference type="Proteomes" id="UP000501094">
    <property type="component" value="Chromosome"/>
</dbReference>
<keyword evidence="3" id="KW-0808">Transferase</keyword>
<sequence length="706" mass="82757">MNSKKKINIATILPYKENYSLEKASAASLWVSEFFKNSKFKNNIFIYGNTNSKNYLTKNYININLKSLNSKFQSTTTEYSYKLAKEIDKKKFDLIEIHNRPLILFNLLKQIQNRFIFYFHNDPLSMNGSKTIEERLFILKNVEKIIFVSEWVKNRFFLNLDLKLSAKTEIVYPSVNKQKTTKKCKYITFVGRLNHSKGYDIFQKSIQKILDEFPKWKSLSVGDEDRRSIYINHTQHKELGFLSHKKTLDILNQSEIAVVPSRWEEPFGRTALEASSRGCATIISNRGGLIETTNQAIILKKIDEKNLYKEIKKLILNNKKRKLIQRNSRKNIKHQVLNNTKFIDQIRESIFPIYNVNFLKNKIKIINLYNQGQKLNHRLFNISLGKKFTNGFIRNGNDVLEISDRDFIKNNKTYNLLQNSRVNFQNYLIETCKNYNPDLLFFGHTKNINLDTIKELKLLNKNLIISQWNEDPVMPDLSYSKQNITNINLYSDSVDHNFITTDPSVLKQKINSDNLHFFFVPVDKNIERFDVFKMNPKKDLFYAMSHGVNRAILKEGTEDNRVEFLDKLVKKISKIKYDFYGFANKQPIWGDDFNSALINSKMALNLSRGKPTKHYSSNRIASVVGNGLLTFVDKKVQMSDFFNNNEMIFYDNIADLSDKIKFYSVNDKLRKKIANNGKKKYFKLFNEIKITKYFIDISLGNKPSLF</sequence>
<feature type="domain" description="Glycosyl transferase family 1" evidence="1">
    <location>
        <begin position="177"/>
        <end position="330"/>
    </location>
</feature>
<dbReference type="PANTHER" id="PTHR12526:SF638">
    <property type="entry name" value="SPORE COAT PROTEIN SA"/>
    <property type="match status" value="1"/>
</dbReference>
<keyword evidence="4" id="KW-1185">Reference proteome</keyword>
<reference evidence="3 4" key="1">
    <citation type="journal article" date="2020" name="Nat. Microbiol.">
        <title>Lysogenic host-virus interactions in SAR11 marine bacteria.</title>
        <authorList>
            <person name="Morris R.M."/>
            <person name="Cain K.R."/>
            <person name="Hvorecny K.L."/>
            <person name="Kollman J.M."/>
        </authorList>
    </citation>
    <scope>NUCLEOTIDE SEQUENCE [LARGE SCALE GENOMIC DNA]</scope>
    <source>
        <strain evidence="3 4">NP1</strain>
    </source>
</reference>
<proteinExistence type="predicted"/>
<gene>
    <name evidence="3" type="ORF">E5R92_00950</name>
</gene>
<name>A0A6H1Q1H7_9PROT</name>
<dbReference type="AlphaFoldDB" id="A0A6H1Q1H7"/>
<evidence type="ECO:0000259" key="1">
    <source>
        <dbReference type="Pfam" id="PF00534"/>
    </source>
</evidence>
<dbReference type="EMBL" id="CP038852">
    <property type="protein sequence ID" value="QIZ20360.1"/>
    <property type="molecule type" value="Genomic_DNA"/>
</dbReference>
<dbReference type="RefSeq" id="WP_168606255.1">
    <property type="nucleotide sequence ID" value="NZ_CP038852.1"/>
</dbReference>
<accession>A0A6H1Q1H7</accession>